<reference evidence="2" key="1">
    <citation type="journal article" date="2022" name="Mol. Ecol. Resour.">
        <title>The genomes of chicory, endive, great burdock and yacon provide insights into Asteraceae palaeo-polyploidization history and plant inulin production.</title>
        <authorList>
            <person name="Fan W."/>
            <person name="Wang S."/>
            <person name="Wang H."/>
            <person name="Wang A."/>
            <person name="Jiang F."/>
            <person name="Liu H."/>
            <person name="Zhao H."/>
            <person name="Xu D."/>
            <person name="Zhang Y."/>
        </authorList>
    </citation>
    <scope>NUCLEOTIDE SEQUENCE [LARGE SCALE GENOMIC DNA]</scope>
    <source>
        <strain evidence="2">cv. Yunnan</strain>
    </source>
</reference>
<protein>
    <submittedName>
        <fullName evidence="1">Uncharacterized protein</fullName>
    </submittedName>
</protein>
<keyword evidence="2" id="KW-1185">Reference proteome</keyword>
<proteinExistence type="predicted"/>
<gene>
    <name evidence="1" type="ORF">L1987_54842</name>
</gene>
<name>A0ACB9E7V9_9ASTR</name>
<dbReference type="EMBL" id="CM042035">
    <property type="protein sequence ID" value="KAI3755049.1"/>
    <property type="molecule type" value="Genomic_DNA"/>
</dbReference>
<evidence type="ECO:0000313" key="1">
    <source>
        <dbReference type="EMBL" id="KAI3755049.1"/>
    </source>
</evidence>
<accession>A0ACB9E7V9</accession>
<evidence type="ECO:0000313" key="2">
    <source>
        <dbReference type="Proteomes" id="UP001056120"/>
    </source>
</evidence>
<sequence>MCRRLEDDVRKYKNYPLKLLNDQDATSLFRLSAFSGENEASNIPDDLVDKSLFFLEKDPQVKQCYMHLGLFPEDQKIAATALLDMWAHLYNHDEGGLPNFITLTKLSFRNLANVLPISIHPLPQFMHNMKGLKVLIITNYGHSFSEIQNFPAPQYLSGLTRIRLDHVSISSISTTILMLENLQKLSLIMCKIGNSFNEGIPSKLTSLSEIDIDSCDDLVTFPAVLCNSVGLKKLSITNCHDLTSLSEEFGKLSNLEVLLVASCSRFKTLPESVTNLKKLRIIDLSHCLSLHELPQHMGELGCLETIDARGWTGLHENGLPKSIKDFNNVKVFCDEETFHLWSDFHSVRVQVVQEDALDTLNKIISRPHI</sequence>
<organism evidence="1 2">
    <name type="scientific">Smallanthus sonchifolius</name>
    <dbReference type="NCBI Taxonomy" id="185202"/>
    <lineage>
        <taxon>Eukaryota</taxon>
        <taxon>Viridiplantae</taxon>
        <taxon>Streptophyta</taxon>
        <taxon>Embryophyta</taxon>
        <taxon>Tracheophyta</taxon>
        <taxon>Spermatophyta</taxon>
        <taxon>Magnoliopsida</taxon>
        <taxon>eudicotyledons</taxon>
        <taxon>Gunneridae</taxon>
        <taxon>Pentapetalae</taxon>
        <taxon>asterids</taxon>
        <taxon>campanulids</taxon>
        <taxon>Asterales</taxon>
        <taxon>Asteraceae</taxon>
        <taxon>Asteroideae</taxon>
        <taxon>Heliantheae alliance</taxon>
        <taxon>Millerieae</taxon>
        <taxon>Smallanthus</taxon>
    </lineage>
</organism>
<reference evidence="1 2" key="2">
    <citation type="journal article" date="2022" name="Mol. Ecol. Resour.">
        <title>The genomes of chicory, endive, great burdock and yacon provide insights into Asteraceae paleo-polyploidization history and plant inulin production.</title>
        <authorList>
            <person name="Fan W."/>
            <person name="Wang S."/>
            <person name="Wang H."/>
            <person name="Wang A."/>
            <person name="Jiang F."/>
            <person name="Liu H."/>
            <person name="Zhao H."/>
            <person name="Xu D."/>
            <person name="Zhang Y."/>
        </authorList>
    </citation>
    <scope>NUCLEOTIDE SEQUENCE [LARGE SCALE GENOMIC DNA]</scope>
    <source>
        <strain evidence="2">cv. Yunnan</strain>
        <tissue evidence="1">Leaves</tissue>
    </source>
</reference>
<dbReference type="Proteomes" id="UP001056120">
    <property type="component" value="Linkage Group LG18"/>
</dbReference>
<comment type="caution">
    <text evidence="1">The sequence shown here is derived from an EMBL/GenBank/DDBJ whole genome shotgun (WGS) entry which is preliminary data.</text>
</comment>